<evidence type="ECO:0000313" key="5">
    <source>
        <dbReference type="EMBL" id="GHF41710.1"/>
    </source>
</evidence>
<dbReference type="GO" id="GO:0006520">
    <property type="term" value="P:amino acid metabolic process"/>
    <property type="evidence" value="ECO:0007669"/>
    <property type="project" value="InterPro"/>
</dbReference>
<comment type="similarity">
    <text evidence="2">Belongs to the aspartate/ornithine carbamoyltransferase superfamily.</text>
</comment>
<evidence type="ECO:0000256" key="2">
    <source>
        <dbReference type="RuleBase" id="RU003634"/>
    </source>
</evidence>
<protein>
    <submittedName>
        <fullName evidence="5">Aspartate carbamoyltransferase</fullName>
    </submittedName>
</protein>
<dbReference type="InterPro" id="IPR006131">
    <property type="entry name" value="Asp_carbamoyltransf_Asp/Orn-bd"/>
</dbReference>
<dbReference type="Pfam" id="PF00185">
    <property type="entry name" value="OTCace"/>
    <property type="match status" value="1"/>
</dbReference>
<evidence type="ECO:0000259" key="4">
    <source>
        <dbReference type="Pfam" id="PF02729"/>
    </source>
</evidence>
<comment type="caution">
    <text evidence="5">The sequence shown here is derived from an EMBL/GenBank/DDBJ whole genome shotgun (WGS) entry which is preliminary data.</text>
</comment>
<dbReference type="UniPathway" id="UPA00070">
    <property type="reaction ID" value="UER00116"/>
</dbReference>
<dbReference type="PANTHER" id="PTHR45753">
    <property type="entry name" value="ORNITHINE CARBAMOYLTRANSFERASE, MITOCHONDRIAL"/>
    <property type="match status" value="1"/>
</dbReference>
<dbReference type="InterPro" id="IPR036901">
    <property type="entry name" value="Asp/Orn_carbamoylTrfase_sf"/>
</dbReference>
<evidence type="ECO:0000259" key="3">
    <source>
        <dbReference type="Pfam" id="PF00185"/>
    </source>
</evidence>
<keyword evidence="6" id="KW-1185">Reference proteome</keyword>
<dbReference type="GO" id="GO:0016743">
    <property type="term" value="F:carboxyl- or carbamoyltransferase activity"/>
    <property type="evidence" value="ECO:0007669"/>
    <property type="project" value="InterPro"/>
</dbReference>
<sequence length="335" mass="36444">MTRNVLDTTPVGAFPSDAASSHDWQRDDLLRLFGRADWLTRQPRHRLAKLAPNATVGLLFYQNSTRTRISFQAATCLLGGRYIGFDSAATTRAGDFFQETLEDTVRVVGGYADLLVLRHVDDDAAQRAAAVAGVPVVNAGSGESDHPTQGMLDTWMMRRSLGDLAGARIGFVGDPGCRALRADVATVAKFGPAEIVFLTPEDAPPSPEQCASLTAQGIRHSTVDSMAELVRRTDVIAMIPFELPDFHVATAQERRSGNLATRYRLTRRLLEGAGRHVTVLHTGPRGEELPAEVDGLPNVRYFEGVRGGMFLRAALMHVLWEGRGIPVSDVDELEG</sequence>
<dbReference type="PRINTS" id="PR00101">
    <property type="entry name" value="ATCASE"/>
</dbReference>
<dbReference type="PRINTS" id="PR00100">
    <property type="entry name" value="AOTCASE"/>
</dbReference>
<keyword evidence="1 2" id="KW-0808">Transferase</keyword>
<proteinExistence type="inferred from homology"/>
<dbReference type="EMBL" id="BNAV01000001">
    <property type="protein sequence ID" value="GHF41710.1"/>
    <property type="molecule type" value="Genomic_DNA"/>
</dbReference>
<dbReference type="AlphaFoldDB" id="A0A8H9ISP7"/>
<accession>A0A8H9ISP7</accession>
<dbReference type="InterPro" id="IPR006130">
    <property type="entry name" value="Asp/Orn_carbamoylTrfase"/>
</dbReference>
<dbReference type="RefSeq" id="WP_145934629.1">
    <property type="nucleotide sequence ID" value="NZ_BNAV01000001.1"/>
</dbReference>
<dbReference type="OrthoDB" id="9774690at2"/>
<dbReference type="Pfam" id="PF02729">
    <property type="entry name" value="OTCace_N"/>
    <property type="match status" value="1"/>
</dbReference>
<dbReference type="SUPFAM" id="SSF53671">
    <property type="entry name" value="Aspartate/ornithine carbamoyltransferase"/>
    <property type="match status" value="1"/>
</dbReference>
<organism evidence="5 6">
    <name type="scientific">Amycolatopsis bartoniae</name>
    <dbReference type="NCBI Taxonomy" id="941986"/>
    <lineage>
        <taxon>Bacteria</taxon>
        <taxon>Bacillati</taxon>
        <taxon>Actinomycetota</taxon>
        <taxon>Actinomycetes</taxon>
        <taxon>Pseudonocardiales</taxon>
        <taxon>Pseudonocardiaceae</taxon>
        <taxon>Amycolatopsis</taxon>
    </lineage>
</organism>
<dbReference type="GO" id="GO:0016597">
    <property type="term" value="F:amino acid binding"/>
    <property type="evidence" value="ECO:0007669"/>
    <property type="project" value="InterPro"/>
</dbReference>
<evidence type="ECO:0000313" key="6">
    <source>
        <dbReference type="Proteomes" id="UP000658656"/>
    </source>
</evidence>
<dbReference type="Proteomes" id="UP000658656">
    <property type="component" value="Unassembled WGS sequence"/>
</dbReference>
<gene>
    <name evidence="5" type="ORF">GCM10017566_13990</name>
</gene>
<feature type="domain" description="Aspartate/ornithine carbamoyltransferase carbamoyl-P binding" evidence="4">
    <location>
        <begin position="20"/>
        <end position="158"/>
    </location>
</feature>
<dbReference type="PANTHER" id="PTHR45753:SF6">
    <property type="entry name" value="ASPARTATE CARBAMOYLTRANSFERASE"/>
    <property type="match status" value="1"/>
</dbReference>
<evidence type="ECO:0000256" key="1">
    <source>
        <dbReference type="ARBA" id="ARBA00022679"/>
    </source>
</evidence>
<dbReference type="GO" id="GO:0044205">
    <property type="term" value="P:'de novo' UMP biosynthetic process"/>
    <property type="evidence" value="ECO:0007669"/>
    <property type="project" value="UniProtKB-UniPathway"/>
</dbReference>
<reference evidence="5" key="2">
    <citation type="submission" date="2020-09" db="EMBL/GenBank/DDBJ databases">
        <authorList>
            <person name="Sun Q."/>
            <person name="Zhou Y."/>
        </authorList>
    </citation>
    <scope>NUCLEOTIDE SEQUENCE</scope>
    <source>
        <strain evidence="5">CGMCC 4.7679</strain>
    </source>
</reference>
<name>A0A8H9ISP7_9PSEU</name>
<reference evidence="5" key="1">
    <citation type="journal article" date="2014" name="Int. J. Syst. Evol. Microbiol.">
        <title>Complete genome sequence of Corynebacterium casei LMG S-19264T (=DSM 44701T), isolated from a smear-ripened cheese.</title>
        <authorList>
            <consortium name="US DOE Joint Genome Institute (JGI-PGF)"/>
            <person name="Walter F."/>
            <person name="Albersmeier A."/>
            <person name="Kalinowski J."/>
            <person name="Ruckert C."/>
        </authorList>
    </citation>
    <scope>NUCLEOTIDE SEQUENCE</scope>
    <source>
        <strain evidence="5">CGMCC 4.7679</strain>
    </source>
</reference>
<dbReference type="InterPro" id="IPR006132">
    <property type="entry name" value="Asp/Orn_carbamoyltranf_P-bd"/>
</dbReference>
<feature type="domain" description="Aspartate/ornithine carbamoyltransferase Asp/Orn-binding" evidence="3">
    <location>
        <begin position="166"/>
        <end position="318"/>
    </location>
</feature>
<dbReference type="Gene3D" id="3.40.50.1370">
    <property type="entry name" value="Aspartate/ornithine carbamoyltransferase"/>
    <property type="match status" value="2"/>
</dbReference>